<dbReference type="CDD" id="cd03230">
    <property type="entry name" value="ABC_DR_subfamily_A"/>
    <property type="match status" value="1"/>
</dbReference>
<evidence type="ECO:0000313" key="6">
    <source>
        <dbReference type="Proteomes" id="UP000527143"/>
    </source>
</evidence>
<dbReference type="PROSITE" id="PS00211">
    <property type="entry name" value="ABC_TRANSPORTER_1"/>
    <property type="match status" value="1"/>
</dbReference>
<evidence type="ECO:0000313" key="5">
    <source>
        <dbReference type="EMBL" id="MBB5710220.1"/>
    </source>
</evidence>
<dbReference type="GO" id="GO:0005524">
    <property type="term" value="F:ATP binding"/>
    <property type="evidence" value="ECO:0007669"/>
    <property type="project" value="UniProtKB-KW"/>
</dbReference>
<dbReference type="InterPro" id="IPR051782">
    <property type="entry name" value="ABC_Transporter_VariousFunc"/>
</dbReference>
<accession>A0A840YLL7</accession>
<evidence type="ECO:0000256" key="1">
    <source>
        <dbReference type="ARBA" id="ARBA00022448"/>
    </source>
</evidence>
<dbReference type="RefSeq" id="WP_343056856.1">
    <property type="nucleotide sequence ID" value="NZ_JACIJF010000003.1"/>
</dbReference>
<sequence>MPHSSAIAPAIEIRGLHHRYGAREVLRGIDLQVAPGQIYALLGGNGAGKSTTLNALLGFLAPASGTVRVCGIDPAAAPAEARARLAYVPESVALYDHLSARENIDYFLALAGAERGRSSVIDPALEAVGLPGHAWDKRVGGFSKGMRQKVAIALALARHVPVLLLDEPTSGLDPKATLEFNALLATARARDVAILMVTHDLLSAVDIADRIGFLAEGRIEEERTAGPTGERFDLNALHARYANPGVAA</sequence>
<gene>
    <name evidence="5" type="ORF">FHT02_001448</name>
</gene>
<dbReference type="Proteomes" id="UP000527143">
    <property type="component" value="Unassembled WGS sequence"/>
</dbReference>
<evidence type="ECO:0000256" key="3">
    <source>
        <dbReference type="ARBA" id="ARBA00022840"/>
    </source>
</evidence>
<evidence type="ECO:0000259" key="4">
    <source>
        <dbReference type="PROSITE" id="PS50893"/>
    </source>
</evidence>
<dbReference type="Pfam" id="PF00005">
    <property type="entry name" value="ABC_tran"/>
    <property type="match status" value="1"/>
</dbReference>
<dbReference type="SMART" id="SM00382">
    <property type="entry name" value="AAA"/>
    <property type="match status" value="1"/>
</dbReference>
<dbReference type="AlphaFoldDB" id="A0A840YLL7"/>
<dbReference type="EMBL" id="JACIJF010000003">
    <property type="protein sequence ID" value="MBB5710220.1"/>
    <property type="molecule type" value="Genomic_DNA"/>
</dbReference>
<dbReference type="InterPro" id="IPR017871">
    <property type="entry name" value="ABC_transporter-like_CS"/>
</dbReference>
<keyword evidence="2" id="KW-0547">Nucleotide-binding</keyword>
<dbReference type="InterPro" id="IPR003439">
    <property type="entry name" value="ABC_transporter-like_ATP-bd"/>
</dbReference>
<keyword evidence="6" id="KW-1185">Reference proteome</keyword>
<dbReference type="Gene3D" id="3.40.50.300">
    <property type="entry name" value="P-loop containing nucleotide triphosphate hydrolases"/>
    <property type="match status" value="1"/>
</dbReference>
<keyword evidence="1" id="KW-0813">Transport</keyword>
<dbReference type="InterPro" id="IPR027417">
    <property type="entry name" value="P-loop_NTPase"/>
</dbReference>
<dbReference type="SUPFAM" id="SSF52540">
    <property type="entry name" value="P-loop containing nucleoside triphosphate hydrolases"/>
    <property type="match status" value="1"/>
</dbReference>
<reference evidence="5 6" key="1">
    <citation type="submission" date="2020-08" db="EMBL/GenBank/DDBJ databases">
        <title>Genomic Encyclopedia of Type Strains, Phase IV (KMG-IV): sequencing the most valuable type-strain genomes for metagenomic binning, comparative biology and taxonomic classification.</title>
        <authorList>
            <person name="Goeker M."/>
        </authorList>
    </citation>
    <scope>NUCLEOTIDE SEQUENCE [LARGE SCALE GENOMIC DNA]</scope>
    <source>
        <strain evidence="5 6">DSM 26736</strain>
    </source>
</reference>
<dbReference type="GO" id="GO:0016887">
    <property type="term" value="F:ATP hydrolysis activity"/>
    <property type="evidence" value="ECO:0007669"/>
    <property type="project" value="InterPro"/>
</dbReference>
<protein>
    <submittedName>
        <fullName evidence="5">ABC-2 type transport system ATP-binding protein</fullName>
    </submittedName>
</protein>
<feature type="domain" description="ABC transporter" evidence="4">
    <location>
        <begin position="11"/>
        <end position="241"/>
    </location>
</feature>
<dbReference type="PANTHER" id="PTHR42939">
    <property type="entry name" value="ABC TRANSPORTER ATP-BINDING PROTEIN ALBC-RELATED"/>
    <property type="match status" value="1"/>
</dbReference>
<name>A0A840YLL7_9SPHN</name>
<proteinExistence type="predicted"/>
<organism evidence="5 6">
    <name type="scientific">Sphingomonas xinjiangensis</name>
    <dbReference type="NCBI Taxonomy" id="643568"/>
    <lineage>
        <taxon>Bacteria</taxon>
        <taxon>Pseudomonadati</taxon>
        <taxon>Pseudomonadota</taxon>
        <taxon>Alphaproteobacteria</taxon>
        <taxon>Sphingomonadales</taxon>
        <taxon>Sphingomonadaceae</taxon>
        <taxon>Sphingomonas</taxon>
    </lineage>
</organism>
<dbReference type="InterPro" id="IPR003593">
    <property type="entry name" value="AAA+_ATPase"/>
</dbReference>
<dbReference type="PROSITE" id="PS50893">
    <property type="entry name" value="ABC_TRANSPORTER_2"/>
    <property type="match status" value="1"/>
</dbReference>
<dbReference type="PANTHER" id="PTHR42939:SF1">
    <property type="entry name" value="ABC TRANSPORTER ATP-BINDING PROTEIN ALBC-RELATED"/>
    <property type="match status" value="1"/>
</dbReference>
<evidence type="ECO:0000256" key="2">
    <source>
        <dbReference type="ARBA" id="ARBA00022741"/>
    </source>
</evidence>
<comment type="caution">
    <text evidence="5">The sequence shown here is derived from an EMBL/GenBank/DDBJ whole genome shotgun (WGS) entry which is preliminary data.</text>
</comment>
<keyword evidence="3 5" id="KW-0067">ATP-binding</keyword>